<sequence>MAPAEWLYREIAEIELAKRPNATIGITIFRFLNISHHSPEINIKPKMKQTHPDCQFRTQMAHRSFAVVLDINFW</sequence>
<evidence type="ECO:0000313" key="1">
    <source>
        <dbReference type="EMBL" id="BCJ87003.1"/>
    </source>
</evidence>
<dbReference type="EMBL" id="AP023366">
    <property type="protein sequence ID" value="BCJ87003.1"/>
    <property type="molecule type" value="Genomic_DNA"/>
</dbReference>
<gene>
    <name evidence="1" type="ORF">skT53_19880</name>
</gene>
<reference evidence="1 2" key="1">
    <citation type="submission" date="2020-08" db="EMBL/GenBank/DDBJ databases">
        <title>Complete Genome Sequence of Effusibacillus dendaii Strain skT53, Isolated from Farmland soil.</title>
        <authorList>
            <person name="Konishi T."/>
            <person name="Kawasaki H."/>
        </authorList>
    </citation>
    <scope>NUCLEOTIDE SEQUENCE [LARGE SCALE GENOMIC DNA]</scope>
    <source>
        <strain evidence="2">skT53</strain>
    </source>
</reference>
<dbReference type="Proteomes" id="UP000593802">
    <property type="component" value="Chromosome"/>
</dbReference>
<proteinExistence type="predicted"/>
<dbReference type="AlphaFoldDB" id="A0A7I8DA01"/>
<dbReference type="KEGG" id="eff:skT53_19880"/>
<evidence type="ECO:0000313" key="2">
    <source>
        <dbReference type="Proteomes" id="UP000593802"/>
    </source>
</evidence>
<organism evidence="1 2">
    <name type="scientific">Effusibacillus dendaii</name>
    <dbReference type="NCBI Taxonomy" id="2743772"/>
    <lineage>
        <taxon>Bacteria</taxon>
        <taxon>Bacillati</taxon>
        <taxon>Bacillota</taxon>
        <taxon>Bacilli</taxon>
        <taxon>Bacillales</taxon>
        <taxon>Alicyclobacillaceae</taxon>
        <taxon>Effusibacillus</taxon>
    </lineage>
</organism>
<keyword evidence="2" id="KW-1185">Reference proteome</keyword>
<protein>
    <submittedName>
        <fullName evidence="1">Uncharacterized protein</fullName>
    </submittedName>
</protein>
<name>A0A7I8DA01_9BACL</name>
<accession>A0A7I8DA01</accession>